<feature type="transmembrane region" description="Helical" evidence="19">
    <location>
        <begin position="151"/>
        <end position="172"/>
    </location>
</feature>
<evidence type="ECO:0000256" key="7">
    <source>
        <dbReference type="ARBA" id="ARBA00022475"/>
    </source>
</evidence>
<evidence type="ECO:0000256" key="17">
    <source>
        <dbReference type="ARBA" id="ARBA00048623"/>
    </source>
</evidence>
<feature type="transmembrane region" description="Helical" evidence="19">
    <location>
        <begin position="246"/>
        <end position="267"/>
    </location>
</feature>
<dbReference type="EC" id="2.7.8.26" evidence="5 19"/>
<proteinExistence type="inferred from homology"/>
<evidence type="ECO:0000256" key="11">
    <source>
        <dbReference type="ARBA" id="ARBA00022842"/>
    </source>
</evidence>
<comment type="function">
    <text evidence="14 19">Joins adenosylcobinamide-GDP and alpha-ribazole to generate adenosylcobalamin (Ado-cobalamin). Also synthesizes adenosylcobalamin 5'-phosphate from adenosylcobinamide-GDP and alpha-ribazole 5'-phosphate.</text>
</comment>
<keyword evidence="7 19" id="KW-1003">Cell membrane</keyword>
<evidence type="ECO:0000256" key="5">
    <source>
        <dbReference type="ARBA" id="ARBA00013200"/>
    </source>
</evidence>
<dbReference type="Pfam" id="PF02654">
    <property type="entry name" value="CobS"/>
    <property type="match status" value="1"/>
</dbReference>
<dbReference type="PANTHER" id="PTHR34148:SF1">
    <property type="entry name" value="ADENOSYLCOBINAMIDE-GDP RIBAZOLETRANSFERASE"/>
    <property type="match status" value="1"/>
</dbReference>
<keyword evidence="10 19" id="KW-0812">Transmembrane</keyword>
<gene>
    <name evidence="19 20" type="primary">cobS</name>
    <name evidence="20" type="ORF">QQ91_0018105</name>
</gene>
<keyword evidence="13 19" id="KW-0472">Membrane</keyword>
<evidence type="ECO:0000256" key="9">
    <source>
        <dbReference type="ARBA" id="ARBA00022679"/>
    </source>
</evidence>
<evidence type="ECO:0000313" key="20">
    <source>
        <dbReference type="EMBL" id="MCM1984738.1"/>
    </source>
</evidence>
<feature type="transmembrane region" description="Helical" evidence="19">
    <location>
        <begin position="192"/>
        <end position="208"/>
    </location>
</feature>
<comment type="cofactor">
    <cofactor evidence="1 19">
        <name>Mg(2+)</name>
        <dbReference type="ChEBI" id="CHEBI:18420"/>
    </cofactor>
</comment>
<comment type="catalytic activity">
    <reaction evidence="17 19">
        <text>alpha-ribazole + adenosylcob(III)inamide-GDP = adenosylcob(III)alamin + GMP + H(+)</text>
        <dbReference type="Rhea" id="RHEA:16049"/>
        <dbReference type="ChEBI" id="CHEBI:10329"/>
        <dbReference type="ChEBI" id="CHEBI:15378"/>
        <dbReference type="ChEBI" id="CHEBI:18408"/>
        <dbReference type="ChEBI" id="CHEBI:58115"/>
        <dbReference type="ChEBI" id="CHEBI:60487"/>
        <dbReference type="EC" id="2.7.8.26"/>
    </reaction>
</comment>
<dbReference type="GO" id="GO:0005886">
    <property type="term" value="C:plasma membrane"/>
    <property type="evidence" value="ECO:0007669"/>
    <property type="project" value="UniProtKB-SubCell"/>
</dbReference>
<comment type="subcellular location">
    <subcellularLocation>
        <location evidence="2 19">Cell membrane</location>
        <topology evidence="2 19">Multi-pass membrane protein</topology>
    </subcellularLocation>
</comment>
<evidence type="ECO:0000256" key="6">
    <source>
        <dbReference type="ARBA" id="ARBA00015850"/>
    </source>
</evidence>
<organism evidence="20 21">
    <name type="scientific">Lyngbya confervoides BDU141951</name>
    <dbReference type="NCBI Taxonomy" id="1574623"/>
    <lineage>
        <taxon>Bacteria</taxon>
        <taxon>Bacillati</taxon>
        <taxon>Cyanobacteriota</taxon>
        <taxon>Cyanophyceae</taxon>
        <taxon>Oscillatoriophycideae</taxon>
        <taxon>Oscillatoriales</taxon>
        <taxon>Microcoleaceae</taxon>
        <taxon>Lyngbya</taxon>
    </lineage>
</organism>
<sequence>MKTLLRDSITTWQNLAQTLMRQIVGAILFYTSIPLPSPLVPDLTRIARWSPSVGLLMGGLLWILDLLMEWGQLSITLRSVIVVCLWMALTGGLHLDGAMDTADGLGVFDPKRRLAVMADSRTGAFGVLAAIAIILLKITALAAIQQTRGIALLWAMGWGRWAHLLAIGLYPYLKPEGKGAFHRLHFQPRWDYWPGLLCNGLGLYLWVVMQGQPELIWSLLWVPGVCWGVGHWFFRRFRGMTGDLYGAVIEWSETFILLGFSLLEAMLL</sequence>
<dbReference type="GO" id="GO:0051073">
    <property type="term" value="F:adenosylcobinamide-GDP ribazoletransferase activity"/>
    <property type="evidence" value="ECO:0007669"/>
    <property type="project" value="UniProtKB-UniRule"/>
</dbReference>
<accession>A0ABD4T7P3</accession>
<dbReference type="NCBIfam" id="TIGR00317">
    <property type="entry name" value="cobS"/>
    <property type="match status" value="1"/>
</dbReference>
<evidence type="ECO:0000256" key="15">
    <source>
        <dbReference type="ARBA" id="ARBA00032605"/>
    </source>
</evidence>
<keyword evidence="9 19" id="KW-0808">Transferase</keyword>
<comment type="pathway">
    <text evidence="3 19">Cofactor biosynthesis; adenosylcobalamin biosynthesis; adenosylcobalamin from cob(II)yrinate a,c-diamide: step 7/7.</text>
</comment>
<feature type="transmembrane region" description="Helical" evidence="19">
    <location>
        <begin position="20"/>
        <end position="37"/>
    </location>
</feature>
<keyword evidence="12 19" id="KW-1133">Transmembrane helix</keyword>
<feature type="transmembrane region" description="Helical" evidence="19">
    <location>
        <begin position="49"/>
        <end position="68"/>
    </location>
</feature>
<evidence type="ECO:0000256" key="1">
    <source>
        <dbReference type="ARBA" id="ARBA00001946"/>
    </source>
</evidence>
<evidence type="ECO:0000256" key="12">
    <source>
        <dbReference type="ARBA" id="ARBA00022989"/>
    </source>
</evidence>
<dbReference type="GO" id="GO:0009236">
    <property type="term" value="P:cobalamin biosynthetic process"/>
    <property type="evidence" value="ECO:0007669"/>
    <property type="project" value="UniProtKB-UniRule"/>
</dbReference>
<evidence type="ECO:0000256" key="19">
    <source>
        <dbReference type="HAMAP-Rule" id="MF_00719"/>
    </source>
</evidence>
<reference evidence="20 21" key="1">
    <citation type="journal article" date="2015" name="Genome Announc.">
        <title>Draft Genome Sequence of Filamentous Marine Cyanobacterium Lyngbya confervoides Strain BDU141951.</title>
        <authorList>
            <person name="Chandrababunaidu M.M."/>
            <person name="Sen D."/>
            <person name="Tripathy S."/>
        </authorList>
    </citation>
    <scope>NUCLEOTIDE SEQUENCE [LARGE SCALE GENOMIC DNA]</scope>
    <source>
        <strain evidence="20 21">BDU141951</strain>
    </source>
</reference>
<protein>
    <recommendedName>
        <fullName evidence="6 19">Adenosylcobinamide-GDP ribazoletransferase</fullName>
        <ecNumber evidence="5 19">2.7.8.26</ecNumber>
    </recommendedName>
    <alternativeName>
        <fullName evidence="16 19">Cobalamin synthase</fullName>
    </alternativeName>
    <alternativeName>
        <fullName evidence="15 19">Cobalamin-5'-phosphate synthase</fullName>
    </alternativeName>
</protein>
<evidence type="ECO:0000256" key="16">
    <source>
        <dbReference type="ARBA" id="ARBA00032853"/>
    </source>
</evidence>
<evidence type="ECO:0000256" key="13">
    <source>
        <dbReference type="ARBA" id="ARBA00023136"/>
    </source>
</evidence>
<dbReference type="PANTHER" id="PTHR34148">
    <property type="entry name" value="ADENOSYLCOBINAMIDE-GDP RIBAZOLETRANSFERASE"/>
    <property type="match status" value="1"/>
</dbReference>
<dbReference type="GO" id="GO:0008818">
    <property type="term" value="F:cobalamin 5'-phosphate synthase activity"/>
    <property type="evidence" value="ECO:0007669"/>
    <property type="project" value="UniProtKB-UniRule"/>
</dbReference>
<evidence type="ECO:0000256" key="8">
    <source>
        <dbReference type="ARBA" id="ARBA00022573"/>
    </source>
</evidence>
<dbReference type="Proteomes" id="UP000031561">
    <property type="component" value="Unassembled WGS sequence"/>
</dbReference>
<evidence type="ECO:0000256" key="14">
    <source>
        <dbReference type="ARBA" id="ARBA00025228"/>
    </source>
</evidence>
<evidence type="ECO:0000256" key="10">
    <source>
        <dbReference type="ARBA" id="ARBA00022692"/>
    </source>
</evidence>
<evidence type="ECO:0000256" key="3">
    <source>
        <dbReference type="ARBA" id="ARBA00004663"/>
    </source>
</evidence>
<feature type="transmembrane region" description="Helical" evidence="19">
    <location>
        <begin position="75"/>
        <end position="95"/>
    </location>
</feature>
<keyword evidence="11 19" id="KW-0460">Magnesium</keyword>
<dbReference type="RefSeq" id="WP_236095943.1">
    <property type="nucleotide sequence ID" value="NZ_JTHE03000103.1"/>
</dbReference>
<evidence type="ECO:0000256" key="4">
    <source>
        <dbReference type="ARBA" id="ARBA00010561"/>
    </source>
</evidence>
<keyword evidence="8 19" id="KW-0169">Cobalamin biosynthesis</keyword>
<evidence type="ECO:0000313" key="21">
    <source>
        <dbReference type="Proteomes" id="UP000031561"/>
    </source>
</evidence>
<keyword evidence="21" id="KW-1185">Reference proteome</keyword>
<evidence type="ECO:0000256" key="18">
    <source>
        <dbReference type="ARBA" id="ARBA00049504"/>
    </source>
</evidence>
<evidence type="ECO:0000256" key="2">
    <source>
        <dbReference type="ARBA" id="ARBA00004651"/>
    </source>
</evidence>
<comment type="caution">
    <text evidence="20">The sequence shown here is derived from an EMBL/GenBank/DDBJ whole genome shotgun (WGS) entry which is preliminary data.</text>
</comment>
<feature type="transmembrane region" description="Helical" evidence="19">
    <location>
        <begin position="215"/>
        <end position="234"/>
    </location>
</feature>
<dbReference type="HAMAP" id="MF_00719">
    <property type="entry name" value="CobS"/>
    <property type="match status" value="1"/>
</dbReference>
<comment type="catalytic activity">
    <reaction evidence="18 19">
        <text>alpha-ribazole 5'-phosphate + adenosylcob(III)inamide-GDP = adenosylcob(III)alamin 5'-phosphate + GMP + H(+)</text>
        <dbReference type="Rhea" id="RHEA:23560"/>
        <dbReference type="ChEBI" id="CHEBI:15378"/>
        <dbReference type="ChEBI" id="CHEBI:57918"/>
        <dbReference type="ChEBI" id="CHEBI:58115"/>
        <dbReference type="ChEBI" id="CHEBI:60487"/>
        <dbReference type="ChEBI" id="CHEBI:60493"/>
        <dbReference type="EC" id="2.7.8.26"/>
    </reaction>
</comment>
<dbReference type="AlphaFoldDB" id="A0ABD4T7P3"/>
<name>A0ABD4T7P3_9CYAN</name>
<feature type="transmembrane region" description="Helical" evidence="19">
    <location>
        <begin position="123"/>
        <end position="144"/>
    </location>
</feature>
<dbReference type="InterPro" id="IPR003805">
    <property type="entry name" value="CobS"/>
</dbReference>
<comment type="similarity">
    <text evidence="4 19">Belongs to the CobS family.</text>
</comment>
<dbReference type="EMBL" id="JTHE03000103">
    <property type="protein sequence ID" value="MCM1984738.1"/>
    <property type="molecule type" value="Genomic_DNA"/>
</dbReference>